<proteinExistence type="predicted"/>
<organism evidence="3 4">
    <name type="scientific">Glaciecola siphonariae</name>
    <dbReference type="NCBI Taxonomy" id="521012"/>
    <lineage>
        <taxon>Bacteria</taxon>
        <taxon>Pseudomonadati</taxon>
        <taxon>Pseudomonadota</taxon>
        <taxon>Gammaproteobacteria</taxon>
        <taxon>Alteromonadales</taxon>
        <taxon>Alteromonadaceae</taxon>
        <taxon>Glaciecola</taxon>
    </lineage>
</organism>
<feature type="region of interest" description="Disordered" evidence="1">
    <location>
        <begin position="25"/>
        <end position="48"/>
    </location>
</feature>
<dbReference type="EMBL" id="JBHSGU010000002">
    <property type="protein sequence ID" value="MFC4699305.1"/>
    <property type="molecule type" value="Genomic_DNA"/>
</dbReference>
<evidence type="ECO:0008006" key="5">
    <source>
        <dbReference type="Google" id="ProtNLM"/>
    </source>
</evidence>
<feature type="chain" id="PRO_5046595751" description="Lipoprotein" evidence="2">
    <location>
        <begin position="25"/>
        <end position="657"/>
    </location>
</feature>
<gene>
    <name evidence="3" type="ORF">ACFO4O_03920</name>
</gene>
<evidence type="ECO:0000313" key="3">
    <source>
        <dbReference type="EMBL" id="MFC4699305.1"/>
    </source>
</evidence>
<comment type="caution">
    <text evidence="3">The sequence shown here is derived from an EMBL/GenBank/DDBJ whole genome shotgun (WGS) entry which is preliminary data.</text>
</comment>
<dbReference type="Proteomes" id="UP001595897">
    <property type="component" value="Unassembled WGS sequence"/>
</dbReference>
<protein>
    <recommendedName>
        <fullName evidence="5">Lipoprotein</fullName>
    </recommendedName>
</protein>
<dbReference type="RefSeq" id="WP_382406055.1">
    <property type="nucleotide sequence ID" value="NZ_JBHSGU010000002.1"/>
</dbReference>
<accession>A0ABV9LTX5</accession>
<evidence type="ECO:0000313" key="4">
    <source>
        <dbReference type="Proteomes" id="UP001595897"/>
    </source>
</evidence>
<evidence type="ECO:0000256" key="2">
    <source>
        <dbReference type="SAM" id="SignalP"/>
    </source>
</evidence>
<name>A0ABV9LTX5_9ALTE</name>
<keyword evidence="4" id="KW-1185">Reference proteome</keyword>
<evidence type="ECO:0000256" key="1">
    <source>
        <dbReference type="SAM" id="MobiDB-lite"/>
    </source>
</evidence>
<keyword evidence="2" id="KW-0732">Signal</keyword>
<sequence length="657" mass="72821">MKHALLLLLTLLLCACGGSDGNSANNAGNNNAPPPSPNPSTPGSSAGQATPIIENADIAIYGTSSALVGESIGFAVLSKAQAFEISWEQTSGPALSFLANTSKAIGFDVPAPGDYSLELVLRFDNGGQQRHTLDFSASSAADVSANIRLDHAVTELGKASFHIQLPQDKTPTAIRWTQLSGPQILSPSQQDAFLFIDIPAVSQDTLIEYRADIDFDDGTTASDRVLLAVSNTEFDTSGLFYANNFIISQDMHAYRASSPFKDAIESCVYNNLIPSRPTCNFERLPLIGMMTDTPSVEDVLNRTLISHQWMGDSFKEYLERSEAGLDMLSLLRGVTAIVISYDVRPSFYWSATGAIYLDANNFWQTPAQRDTLNDQADFRRDFGNDLNFSVFWRYTKNNEYYPQGNYPKNERIQRRFEDVEASISWLMYHELAHANDFFPPSRWQQISRTTTPLAYFQANGANSDVLQRQYPLRSSELHALAQVSFAGQTPTASQRNYTGTDIEGFFSPDRASSYYSYLTEREDFATLAERFLMLYRLGAEADLAIIEGEQGNDFNVVWGQRNRISDPDLADRAAFAVARVYPELGNIPALIDALPSPILMDPNKGWFENLTLSAAQETQDAINEGQKRRAMDAAQMQAQALKDQQQAHTIKLRVPEP</sequence>
<dbReference type="PROSITE" id="PS51257">
    <property type="entry name" value="PROKAR_LIPOPROTEIN"/>
    <property type="match status" value="1"/>
</dbReference>
<feature type="signal peptide" evidence="2">
    <location>
        <begin position="1"/>
        <end position="24"/>
    </location>
</feature>
<reference evidence="4" key="1">
    <citation type="journal article" date="2019" name="Int. J. Syst. Evol. Microbiol.">
        <title>The Global Catalogue of Microorganisms (GCM) 10K type strain sequencing project: providing services to taxonomists for standard genome sequencing and annotation.</title>
        <authorList>
            <consortium name="The Broad Institute Genomics Platform"/>
            <consortium name="The Broad Institute Genome Sequencing Center for Infectious Disease"/>
            <person name="Wu L."/>
            <person name="Ma J."/>
        </authorList>
    </citation>
    <scope>NUCLEOTIDE SEQUENCE [LARGE SCALE GENOMIC DNA]</scope>
    <source>
        <strain evidence="4">KACC 12507</strain>
    </source>
</reference>